<comment type="caution">
    <text evidence="5">The sequence shown here is derived from an EMBL/GenBank/DDBJ whole genome shotgun (WGS) entry which is preliminary data.</text>
</comment>
<dbReference type="Pfam" id="PF12833">
    <property type="entry name" value="HTH_18"/>
    <property type="match status" value="1"/>
</dbReference>
<evidence type="ECO:0000256" key="3">
    <source>
        <dbReference type="ARBA" id="ARBA00023163"/>
    </source>
</evidence>
<dbReference type="GO" id="GO:0003700">
    <property type="term" value="F:DNA-binding transcription factor activity"/>
    <property type="evidence" value="ECO:0007669"/>
    <property type="project" value="InterPro"/>
</dbReference>
<dbReference type="PANTHER" id="PTHR40055:SF1">
    <property type="entry name" value="TRANSCRIPTIONAL REGULATOR YGIV-RELATED"/>
    <property type="match status" value="1"/>
</dbReference>
<accession>A0A840A8A4</accession>
<keyword evidence="1" id="KW-0805">Transcription regulation</keyword>
<dbReference type="InterPro" id="IPR029442">
    <property type="entry name" value="GyrI-like"/>
</dbReference>
<dbReference type="AlphaFoldDB" id="A0A840A8A4"/>
<evidence type="ECO:0000313" key="5">
    <source>
        <dbReference type="EMBL" id="MBB3896766.1"/>
    </source>
</evidence>
<protein>
    <submittedName>
        <fullName evidence="5">AraC family transcriptional regulator</fullName>
    </submittedName>
</protein>
<dbReference type="PROSITE" id="PS01124">
    <property type="entry name" value="HTH_ARAC_FAMILY_2"/>
    <property type="match status" value="1"/>
</dbReference>
<evidence type="ECO:0000313" key="6">
    <source>
        <dbReference type="Proteomes" id="UP000553193"/>
    </source>
</evidence>
<name>A0A840A8A4_9PROT</name>
<dbReference type="SMART" id="SM00342">
    <property type="entry name" value="HTH_ARAC"/>
    <property type="match status" value="1"/>
</dbReference>
<dbReference type="SMART" id="SM00871">
    <property type="entry name" value="AraC_E_bind"/>
    <property type="match status" value="1"/>
</dbReference>
<dbReference type="PANTHER" id="PTHR40055">
    <property type="entry name" value="TRANSCRIPTIONAL REGULATOR YGIV-RELATED"/>
    <property type="match status" value="1"/>
</dbReference>
<organism evidence="5 6">
    <name type="scientific">Roseococcus suduntuyensis</name>
    <dbReference type="NCBI Taxonomy" id="455361"/>
    <lineage>
        <taxon>Bacteria</taxon>
        <taxon>Pseudomonadati</taxon>
        <taxon>Pseudomonadota</taxon>
        <taxon>Alphaproteobacteria</taxon>
        <taxon>Acetobacterales</taxon>
        <taxon>Roseomonadaceae</taxon>
        <taxon>Roseococcus</taxon>
    </lineage>
</organism>
<dbReference type="EMBL" id="JACIDJ010000001">
    <property type="protein sequence ID" value="MBB3896766.1"/>
    <property type="molecule type" value="Genomic_DNA"/>
</dbReference>
<dbReference type="Pfam" id="PF06445">
    <property type="entry name" value="GyrI-like"/>
    <property type="match status" value="1"/>
</dbReference>
<dbReference type="InterPro" id="IPR018060">
    <property type="entry name" value="HTH_AraC"/>
</dbReference>
<feature type="domain" description="HTH araC/xylS-type" evidence="4">
    <location>
        <begin position="16"/>
        <end position="114"/>
    </location>
</feature>
<dbReference type="Proteomes" id="UP000553193">
    <property type="component" value="Unassembled WGS sequence"/>
</dbReference>
<keyword evidence="2" id="KW-0238">DNA-binding</keyword>
<sequence length="279" mass="30495">MPIKTLTLTDHARRIARAMAHLAGRLDQPPSLDELAAVAAFSPYHFHRAYRALAGETPVETLARLRLSRAAAALLKSDAPMARIAREAGYASVPAFTRAFREAHGIPPGAYRARAGIGLEEDMLDRVDIVELPAIHLAALPHRGSYDAIGPVFARLTAWAAARGLMGEKARSFGVYHDDPTSMPDAQLRAHAALTVPPGTPLDPGMEIIATPALRCARLRFQGPYVEIEAAYDRLYGEWLPASGEEPADQPMMEEYLNDPRALPPSEWLTDILMPLKPR</sequence>
<dbReference type="InterPro" id="IPR050908">
    <property type="entry name" value="SmbC-like"/>
</dbReference>
<dbReference type="GO" id="GO:0043565">
    <property type="term" value="F:sequence-specific DNA binding"/>
    <property type="evidence" value="ECO:0007669"/>
    <property type="project" value="InterPro"/>
</dbReference>
<dbReference type="RefSeq" id="WP_184381726.1">
    <property type="nucleotide sequence ID" value="NZ_JACIDJ010000001.1"/>
</dbReference>
<keyword evidence="3" id="KW-0804">Transcription</keyword>
<keyword evidence="6" id="KW-1185">Reference proteome</keyword>
<dbReference type="InterPro" id="IPR009057">
    <property type="entry name" value="Homeodomain-like_sf"/>
</dbReference>
<dbReference type="Gene3D" id="3.20.80.10">
    <property type="entry name" value="Regulatory factor, effector binding domain"/>
    <property type="match status" value="1"/>
</dbReference>
<gene>
    <name evidence="5" type="ORF">GGQ83_000192</name>
</gene>
<evidence type="ECO:0000256" key="2">
    <source>
        <dbReference type="ARBA" id="ARBA00023125"/>
    </source>
</evidence>
<dbReference type="SUPFAM" id="SSF46689">
    <property type="entry name" value="Homeodomain-like"/>
    <property type="match status" value="2"/>
</dbReference>
<evidence type="ECO:0000259" key="4">
    <source>
        <dbReference type="PROSITE" id="PS01124"/>
    </source>
</evidence>
<dbReference type="Gene3D" id="1.10.10.60">
    <property type="entry name" value="Homeodomain-like"/>
    <property type="match status" value="2"/>
</dbReference>
<dbReference type="PROSITE" id="PS00041">
    <property type="entry name" value="HTH_ARAC_FAMILY_1"/>
    <property type="match status" value="1"/>
</dbReference>
<dbReference type="InterPro" id="IPR010499">
    <property type="entry name" value="AraC_E-bd"/>
</dbReference>
<reference evidence="5 6" key="1">
    <citation type="submission" date="2020-08" db="EMBL/GenBank/DDBJ databases">
        <title>Genomic Encyclopedia of Type Strains, Phase IV (KMG-IV): sequencing the most valuable type-strain genomes for metagenomic binning, comparative biology and taxonomic classification.</title>
        <authorList>
            <person name="Goeker M."/>
        </authorList>
    </citation>
    <scope>NUCLEOTIDE SEQUENCE [LARGE SCALE GENOMIC DNA]</scope>
    <source>
        <strain evidence="5 6">DSM 19979</strain>
    </source>
</reference>
<evidence type="ECO:0000256" key="1">
    <source>
        <dbReference type="ARBA" id="ARBA00023015"/>
    </source>
</evidence>
<dbReference type="InterPro" id="IPR018062">
    <property type="entry name" value="HTH_AraC-typ_CS"/>
</dbReference>
<dbReference type="SUPFAM" id="SSF55136">
    <property type="entry name" value="Probable bacterial effector-binding domain"/>
    <property type="match status" value="1"/>
</dbReference>
<dbReference type="InterPro" id="IPR011256">
    <property type="entry name" value="Reg_factor_effector_dom_sf"/>
</dbReference>
<proteinExistence type="predicted"/>